<accession>X1U044</accession>
<dbReference type="EMBL" id="BARW01029572">
    <property type="protein sequence ID" value="GAJ10933.1"/>
    <property type="molecule type" value="Genomic_DNA"/>
</dbReference>
<proteinExistence type="predicted"/>
<gene>
    <name evidence="1" type="ORF">S12H4_47486</name>
</gene>
<comment type="caution">
    <text evidence="1">The sequence shown here is derived from an EMBL/GenBank/DDBJ whole genome shotgun (WGS) entry which is preliminary data.</text>
</comment>
<protein>
    <submittedName>
        <fullName evidence="1">Uncharacterized protein</fullName>
    </submittedName>
</protein>
<name>X1U044_9ZZZZ</name>
<organism evidence="1">
    <name type="scientific">marine sediment metagenome</name>
    <dbReference type="NCBI Taxonomy" id="412755"/>
    <lineage>
        <taxon>unclassified sequences</taxon>
        <taxon>metagenomes</taxon>
        <taxon>ecological metagenomes</taxon>
    </lineage>
</organism>
<sequence>MAEILFTRAVIPTNSLRLIYEAVGNLLDPHIRIIRATASSSYPAEKSRPHRNVRVYQTAYTKVEARFNKGTSRDNFDIEAVLDTCSDIPIHDLWVHRLILRFKYSLGPFDFDFQNRPLTSGSEAERWVASYLKSLKEDGLITRAQLRHLPLISAMTVPRGGHLDGETLDDPSFVRWLSRETNGLVKLKTVRRLDEETFIDVKIREPM</sequence>
<reference evidence="1" key="1">
    <citation type="journal article" date="2014" name="Front. Microbiol.">
        <title>High frequency of phylogenetically diverse reductive dehalogenase-homologous genes in deep subseafloor sedimentary metagenomes.</title>
        <authorList>
            <person name="Kawai M."/>
            <person name="Futagami T."/>
            <person name="Toyoda A."/>
            <person name="Takaki Y."/>
            <person name="Nishi S."/>
            <person name="Hori S."/>
            <person name="Arai W."/>
            <person name="Tsubouchi T."/>
            <person name="Morono Y."/>
            <person name="Uchiyama I."/>
            <person name="Ito T."/>
            <person name="Fujiyama A."/>
            <person name="Inagaki F."/>
            <person name="Takami H."/>
        </authorList>
    </citation>
    <scope>NUCLEOTIDE SEQUENCE</scope>
    <source>
        <strain evidence="1">Expedition CK06-06</strain>
    </source>
</reference>
<feature type="non-terminal residue" evidence="1">
    <location>
        <position position="207"/>
    </location>
</feature>
<evidence type="ECO:0000313" key="1">
    <source>
        <dbReference type="EMBL" id="GAJ10933.1"/>
    </source>
</evidence>
<dbReference type="AlphaFoldDB" id="X1U044"/>